<accession>A0A017T9S4</accession>
<evidence type="ECO:0000313" key="2">
    <source>
        <dbReference type="EMBL" id="EYF05376.1"/>
    </source>
</evidence>
<sequence>MHIFMAIRATFLSGFLLVAASLAGCTNEPPNGVVQVAVLDTAGAALPDALAAISEGGLTSAAAAYGARAGSEPVGDEEVPPVPGYFTALLPRGDKGVYVFAEGHQVASAEFRIAPTEMEVAAVEVRAAPMPEDAARPTTASATFSPPAVNRGETATLSVEVTGAENDPISDLVLVISPEVQFSAPFAPPVPEGDARAVAADGTWTAAITPPTEPGSYTYYVVAATTAGMTAPIIEATLIVQ</sequence>
<dbReference type="Gene3D" id="2.60.40.10">
    <property type="entry name" value="Immunoglobulins"/>
    <property type="match status" value="1"/>
</dbReference>
<protein>
    <recommendedName>
        <fullName evidence="4">Bacterial Ig-like domain-containing protein</fullName>
    </recommendedName>
</protein>
<reference evidence="2 3" key="1">
    <citation type="submission" date="2013-05" db="EMBL/GenBank/DDBJ databases">
        <title>Genome assembly of Chondromyces apiculatus DSM 436.</title>
        <authorList>
            <person name="Sharma G."/>
            <person name="Khatri I."/>
            <person name="Kaur C."/>
            <person name="Mayilraj S."/>
            <person name="Subramanian S."/>
        </authorList>
    </citation>
    <scope>NUCLEOTIDE SEQUENCE [LARGE SCALE GENOMIC DNA]</scope>
    <source>
        <strain evidence="2 3">DSM 436</strain>
    </source>
</reference>
<dbReference type="AlphaFoldDB" id="A0A017T9S4"/>
<dbReference type="EMBL" id="ASRX01000024">
    <property type="protein sequence ID" value="EYF05376.1"/>
    <property type="molecule type" value="Genomic_DNA"/>
</dbReference>
<dbReference type="InterPro" id="IPR013783">
    <property type="entry name" value="Ig-like_fold"/>
</dbReference>
<keyword evidence="1" id="KW-0732">Signal</keyword>
<evidence type="ECO:0008006" key="4">
    <source>
        <dbReference type="Google" id="ProtNLM"/>
    </source>
</evidence>
<organism evidence="2 3">
    <name type="scientific">Chondromyces apiculatus DSM 436</name>
    <dbReference type="NCBI Taxonomy" id="1192034"/>
    <lineage>
        <taxon>Bacteria</taxon>
        <taxon>Pseudomonadati</taxon>
        <taxon>Myxococcota</taxon>
        <taxon>Polyangia</taxon>
        <taxon>Polyangiales</taxon>
        <taxon>Polyangiaceae</taxon>
        <taxon>Chondromyces</taxon>
    </lineage>
</organism>
<feature type="signal peptide" evidence="1">
    <location>
        <begin position="1"/>
        <end position="23"/>
    </location>
</feature>
<proteinExistence type="predicted"/>
<dbReference type="Proteomes" id="UP000019678">
    <property type="component" value="Unassembled WGS sequence"/>
</dbReference>
<name>A0A017T9S4_9BACT</name>
<evidence type="ECO:0000313" key="3">
    <source>
        <dbReference type="Proteomes" id="UP000019678"/>
    </source>
</evidence>
<comment type="caution">
    <text evidence="2">The sequence shown here is derived from an EMBL/GenBank/DDBJ whole genome shotgun (WGS) entry which is preliminary data.</text>
</comment>
<gene>
    <name evidence="2" type="ORF">CAP_3293</name>
</gene>
<evidence type="ECO:0000256" key="1">
    <source>
        <dbReference type="SAM" id="SignalP"/>
    </source>
</evidence>
<keyword evidence="3" id="KW-1185">Reference proteome</keyword>
<feature type="chain" id="PRO_5001500371" description="Bacterial Ig-like domain-containing protein" evidence="1">
    <location>
        <begin position="24"/>
        <end position="241"/>
    </location>
</feature>